<dbReference type="Proteomes" id="UP000037510">
    <property type="component" value="Unassembled WGS sequence"/>
</dbReference>
<sequence>MNELEKCWQENILLQGICDIVRRHAEQHFHVYVKYCENQALMVRALQRLRERPAFANALKR</sequence>
<dbReference type="Pfam" id="PF00621">
    <property type="entry name" value="RhoGEF"/>
    <property type="match status" value="1"/>
</dbReference>
<dbReference type="GO" id="GO:0005085">
    <property type="term" value="F:guanyl-nucleotide exchange factor activity"/>
    <property type="evidence" value="ECO:0007669"/>
    <property type="project" value="InterPro"/>
</dbReference>
<dbReference type="PANTHER" id="PTHR12845">
    <property type="entry name" value="GUANINE NUCLEOTIDE EXCHANGE FACTOR"/>
    <property type="match status" value="1"/>
</dbReference>
<evidence type="ECO:0000313" key="2">
    <source>
        <dbReference type="EMBL" id="KOB64503.1"/>
    </source>
</evidence>
<dbReference type="InterPro" id="IPR000219">
    <property type="entry name" value="DH_dom"/>
</dbReference>
<accession>A0A0L7KMH8</accession>
<protein>
    <recommendedName>
        <fullName evidence="1">DH domain-containing protein</fullName>
    </recommendedName>
</protein>
<dbReference type="STRING" id="104452.A0A0L7KMH8"/>
<proteinExistence type="predicted"/>
<dbReference type="PANTHER" id="PTHR12845:SF5">
    <property type="entry name" value="EPHEXIN, ISOFORM D"/>
    <property type="match status" value="1"/>
</dbReference>
<dbReference type="InterPro" id="IPR035899">
    <property type="entry name" value="DBL_dom_sf"/>
</dbReference>
<gene>
    <name evidence="2" type="ORF">OBRU01_24161</name>
</gene>
<dbReference type="InterPro" id="IPR047271">
    <property type="entry name" value="Ephexin-like"/>
</dbReference>
<organism evidence="2 3">
    <name type="scientific">Operophtera brumata</name>
    <name type="common">Winter moth</name>
    <name type="synonym">Phalaena brumata</name>
    <dbReference type="NCBI Taxonomy" id="104452"/>
    <lineage>
        <taxon>Eukaryota</taxon>
        <taxon>Metazoa</taxon>
        <taxon>Ecdysozoa</taxon>
        <taxon>Arthropoda</taxon>
        <taxon>Hexapoda</taxon>
        <taxon>Insecta</taxon>
        <taxon>Pterygota</taxon>
        <taxon>Neoptera</taxon>
        <taxon>Endopterygota</taxon>
        <taxon>Lepidoptera</taxon>
        <taxon>Glossata</taxon>
        <taxon>Ditrysia</taxon>
        <taxon>Geometroidea</taxon>
        <taxon>Geometridae</taxon>
        <taxon>Larentiinae</taxon>
        <taxon>Operophtera</taxon>
    </lineage>
</organism>
<dbReference type="Gene3D" id="1.20.900.10">
    <property type="entry name" value="Dbl homology (DH) domain"/>
    <property type="match status" value="1"/>
</dbReference>
<comment type="caution">
    <text evidence="2">The sequence shown here is derived from an EMBL/GenBank/DDBJ whole genome shotgun (WGS) entry which is preliminary data.</text>
</comment>
<dbReference type="EMBL" id="JTDY01008582">
    <property type="protein sequence ID" value="KOB64503.1"/>
    <property type="molecule type" value="Genomic_DNA"/>
</dbReference>
<evidence type="ECO:0000259" key="1">
    <source>
        <dbReference type="Pfam" id="PF00621"/>
    </source>
</evidence>
<keyword evidence="3" id="KW-1185">Reference proteome</keyword>
<dbReference type="SUPFAM" id="SSF48065">
    <property type="entry name" value="DBL homology domain (DH-domain)"/>
    <property type="match status" value="1"/>
</dbReference>
<evidence type="ECO:0000313" key="3">
    <source>
        <dbReference type="Proteomes" id="UP000037510"/>
    </source>
</evidence>
<name>A0A0L7KMH8_OPEBR</name>
<reference evidence="2 3" key="1">
    <citation type="journal article" date="2015" name="Genome Biol. Evol.">
        <title>The genome of winter moth (Operophtera brumata) provides a genomic perspective on sexual dimorphism and phenology.</title>
        <authorList>
            <person name="Derks M.F."/>
            <person name="Smit S."/>
            <person name="Salis L."/>
            <person name="Schijlen E."/>
            <person name="Bossers A."/>
            <person name="Mateman C."/>
            <person name="Pijl A.S."/>
            <person name="de Ridder D."/>
            <person name="Groenen M.A."/>
            <person name="Visser M.E."/>
            <person name="Megens H.J."/>
        </authorList>
    </citation>
    <scope>NUCLEOTIDE SEQUENCE [LARGE SCALE GENOMIC DNA]</scope>
    <source>
        <strain evidence="2">WM2013NL</strain>
        <tissue evidence="2">Head and thorax</tissue>
    </source>
</reference>
<feature type="domain" description="DH" evidence="1">
    <location>
        <begin position="2"/>
        <end position="60"/>
    </location>
</feature>
<dbReference type="AlphaFoldDB" id="A0A0L7KMH8"/>